<feature type="region of interest" description="Disordered" evidence="5">
    <location>
        <begin position="20"/>
        <end position="90"/>
    </location>
</feature>
<dbReference type="GO" id="GO:0008270">
    <property type="term" value="F:zinc ion binding"/>
    <property type="evidence" value="ECO:0007669"/>
    <property type="project" value="UniProtKB-KW"/>
</dbReference>
<dbReference type="PANTHER" id="PTHR22791:SF30">
    <property type="entry name" value="RING FINGER PROTEIN 223-LIKE"/>
    <property type="match status" value="1"/>
</dbReference>
<feature type="compositionally biased region" description="Basic and acidic residues" evidence="5">
    <location>
        <begin position="204"/>
        <end position="221"/>
    </location>
</feature>
<evidence type="ECO:0000256" key="4">
    <source>
        <dbReference type="PROSITE-ProRule" id="PRU00175"/>
    </source>
</evidence>
<dbReference type="PROSITE" id="PS50089">
    <property type="entry name" value="ZF_RING_2"/>
    <property type="match status" value="1"/>
</dbReference>
<organism evidence="8 9">
    <name type="scientific">Pleuronectes platessa</name>
    <name type="common">European plaice</name>
    <dbReference type="NCBI Taxonomy" id="8262"/>
    <lineage>
        <taxon>Eukaryota</taxon>
        <taxon>Metazoa</taxon>
        <taxon>Chordata</taxon>
        <taxon>Craniata</taxon>
        <taxon>Vertebrata</taxon>
        <taxon>Euteleostomi</taxon>
        <taxon>Actinopterygii</taxon>
        <taxon>Neopterygii</taxon>
        <taxon>Teleostei</taxon>
        <taxon>Neoteleostei</taxon>
        <taxon>Acanthomorphata</taxon>
        <taxon>Carangaria</taxon>
        <taxon>Pleuronectiformes</taxon>
        <taxon>Pleuronectoidei</taxon>
        <taxon>Pleuronectidae</taxon>
        <taxon>Pleuronectes</taxon>
    </lineage>
</organism>
<sequence>MNPFTESNLKSLLCDVTASHSDHAPCRDSHSPSVSSPPAPQVVPTNHSSPPCEASSDQHGGQDVVRSPDSGLEVTPETPPPFSAPSPNPYHTPVPGLHSCQSPEDSPDLECAICLCDFNNVFRCPKMLHCRHTFCLECLARININSSEPGTIQCPLCRRLTPLPDLGLPRLPTDSVVLSYLPSAMQRVYSIRFLRNKGKLKVKRSSERHQRWGQRSSRDANHSLNVGRPSPSLQGQSGGGAVGGGWFRLRGQPACHVFLLMCVLMMTALLTGIFIFLLILWRSNV</sequence>
<evidence type="ECO:0000256" key="6">
    <source>
        <dbReference type="SAM" id="Phobius"/>
    </source>
</evidence>
<feature type="compositionally biased region" description="Basic and acidic residues" evidence="5">
    <location>
        <begin position="20"/>
        <end position="30"/>
    </location>
</feature>
<proteinExistence type="predicted"/>
<keyword evidence="6" id="KW-0472">Membrane</keyword>
<dbReference type="PROSITE" id="PS00518">
    <property type="entry name" value="ZF_RING_1"/>
    <property type="match status" value="1"/>
</dbReference>
<dbReference type="PANTHER" id="PTHR22791">
    <property type="entry name" value="RING-TYPE DOMAIN-CONTAINING PROTEIN"/>
    <property type="match status" value="1"/>
</dbReference>
<dbReference type="GO" id="GO:0016567">
    <property type="term" value="P:protein ubiquitination"/>
    <property type="evidence" value="ECO:0007669"/>
    <property type="project" value="TreeGrafter"/>
</dbReference>
<dbReference type="SMART" id="SM00184">
    <property type="entry name" value="RING"/>
    <property type="match status" value="1"/>
</dbReference>
<dbReference type="InterPro" id="IPR001841">
    <property type="entry name" value="Znf_RING"/>
</dbReference>
<evidence type="ECO:0000256" key="3">
    <source>
        <dbReference type="ARBA" id="ARBA00022833"/>
    </source>
</evidence>
<keyword evidence="1" id="KW-0479">Metal-binding</keyword>
<reference evidence="8" key="1">
    <citation type="submission" date="2020-03" db="EMBL/GenBank/DDBJ databases">
        <authorList>
            <person name="Weist P."/>
        </authorList>
    </citation>
    <scope>NUCLEOTIDE SEQUENCE</scope>
</reference>
<evidence type="ECO:0000256" key="2">
    <source>
        <dbReference type="ARBA" id="ARBA00022771"/>
    </source>
</evidence>
<dbReference type="GO" id="GO:0061630">
    <property type="term" value="F:ubiquitin protein ligase activity"/>
    <property type="evidence" value="ECO:0007669"/>
    <property type="project" value="TreeGrafter"/>
</dbReference>
<protein>
    <recommendedName>
        <fullName evidence="7">RING-type domain-containing protein</fullName>
    </recommendedName>
</protein>
<evidence type="ECO:0000313" key="9">
    <source>
        <dbReference type="Proteomes" id="UP001153269"/>
    </source>
</evidence>
<evidence type="ECO:0000259" key="7">
    <source>
        <dbReference type="PROSITE" id="PS50089"/>
    </source>
</evidence>
<dbReference type="InterPro" id="IPR017907">
    <property type="entry name" value="Znf_RING_CS"/>
</dbReference>
<dbReference type="SUPFAM" id="SSF57850">
    <property type="entry name" value="RING/U-box"/>
    <property type="match status" value="1"/>
</dbReference>
<comment type="caution">
    <text evidence="8">The sequence shown here is derived from an EMBL/GenBank/DDBJ whole genome shotgun (WGS) entry which is preliminary data.</text>
</comment>
<feature type="transmembrane region" description="Helical" evidence="6">
    <location>
        <begin position="257"/>
        <end position="281"/>
    </location>
</feature>
<dbReference type="InterPro" id="IPR051435">
    <property type="entry name" value="RING_finger_E3_ubiq-ligases"/>
</dbReference>
<dbReference type="InterPro" id="IPR027370">
    <property type="entry name" value="Znf-RING_euk"/>
</dbReference>
<feature type="region of interest" description="Disordered" evidence="5">
    <location>
        <begin position="204"/>
        <end position="238"/>
    </location>
</feature>
<gene>
    <name evidence="8" type="ORF">PLEPLA_LOCUS7698</name>
</gene>
<evidence type="ECO:0000313" key="8">
    <source>
        <dbReference type="EMBL" id="CAB1419847.1"/>
    </source>
</evidence>
<dbReference type="Pfam" id="PF13445">
    <property type="entry name" value="zf-RING_UBOX"/>
    <property type="match status" value="1"/>
</dbReference>
<accession>A0A9N7TW73</accession>
<keyword evidence="3" id="KW-0862">Zinc</keyword>
<feature type="compositionally biased region" description="Pro residues" evidence="5">
    <location>
        <begin position="77"/>
        <end position="90"/>
    </location>
</feature>
<dbReference type="Proteomes" id="UP001153269">
    <property type="component" value="Unassembled WGS sequence"/>
</dbReference>
<keyword evidence="2 4" id="KW-0863">Zinc-finger</keyword>
<keyword evidence="6" id="KW-0812">Transmembrane</keyword>
<dbReference type="InterPro" id="IPR013083">
    <property type="entry name" value="Znf_RING/FYVE/PHD"/>
</dbReference>
<dbReference type="AlphaFoldDB" id="A0A9N7TW73"/>
<dbReference type="Gene3D" id="3.30.40.10">
    <property type="entry name" value="Zinc/RING finger domain, C3HC4 (zinc finger)"/>
    <property type="match status" value="1"/>
</dbReference>
<keyword evidence="6" id="KW-1133">Transmembrane helix</keyword>
<feature type="domain" description="RING-type" evidence="7">
    <location>
        <begin position="111"/>
        <end position="158"/>
    </location>
</feature>
<name>A0A9N7TW73_PLEPL</name>
<dbReference type="EMBL" id="CADEAL010000414">
    <property type="protein sequence ID" value="CAB1419847.1"/>
    <property type="molecule type" value="Genomic_DNA"/>
</dbReference>
<keyword evidence="9" id="KW-1185">Reference proteome</keyword>
<feature type="compositionally biased region" description="Polar residues" evidence="5">
    <location>
        <begin position="45"/>
        <end position="59"/>
    </location>
</feature>
<evidence type="ECO:0000256" key="5">
    <source>
        <dbReference type="SAM" id="MobiDB-lite"/>
    </source>
</evidence>
<evidence type="ECO:0000256" key="1">
    <source>
        <dbReference type="ARBA" id="ARBA00022723"/>
    </source>
</evidence>